<reference evidence="2 3" key="1">
    <citation type="journal article" date="2015" name="Proc. Natl. Acad. Sci. U.S.A.">
        <title>The resurrection genome of Boea hygrometrica: A blueprint for survival of dehydration.</title>
        <authorList>
            <person name="Xiao L."/>
            <person name="Yang G."/>
            <person name="Zhang L."/>
            <person name="Yang X."/>
            <person name="Zhao S."/>
            <person name="Ji Z."/>
            <person name="Zhou Q."/>
            <person name="Hu M."/>
            <person name="Wang Y."/>
            <person name="Chen M."/>
            <person name="Xu Y."/>
            <person name="Jin H."/>
            <person name="Xiao X."/>
            <person name="Hu G."/>
            <person name="Bao F."/>
            <person name="Hu Y."/>
            <person name="Wan P."/>
            <person name="Li L."/>
            <person name="Deng X."/>
            <person name="Kuang T."/>
            <person name="Xiang C."/>
            <person name="Zhu J.K."/>
            <person name="Oliver M.J."/>
            <person name="He Y."/>
        </authorList>
    </citation>
    <scope>NUCLEOTIDE SEQUENCE [LARGE SCALE GENOMIC DNA]</scope>
    <source>
        <strain evidence="3">cv. XS01</strain>
    </source>
</reference>
<dbReference type="PANTHER" id="PTHR46328">
    <property type="entry name" value="FAR-RED IMPAIRED RESPONSIVE (FAR1) FAMILY PROTEIN-RELATED"/>
    <property type="match status" value="1"/>
</dbReference>
<dbReference type="InterPro" id="IPR004330">
    <property type="entry name" value="FAR1_DNA_bnd_dom"/>
</dbReference>
<dbReference type="Proteomes" id="UP000250235">
    <property type="component" value="Unassembled WGS sequence"/>
</dbReference>
<keyword evidence="3" id="KW-1185">Reference proteome</keyword>
<proteinExistence type="predicted"/>
<protein>
    <submittedName>
        <fullName evidence="2">Far1-related sequence 5 isoform 1</fullName>
    </submittedName>
</protein>
<evidence type="ECO:0000259" key="1">
    <source>
        <dbReference type="Pfam" id="PF03101"/>
    </source>
</evidence>
<gene>
    <name evidence="2" type="ORF">F511_02343</name>
</gene>
<dbReference type="EMBL" id="KQ996030">
    <property type="protein sequence ID" value="KZV45683.1"/>
    <property type="molecule type" value="Genomic_DNA"/>
</dbReference>
<dbReference type="AlphaFoldDB" id="A0A2Z7CGB5"/>
<dbReference type="Pfam" id="PF03101">
    <property type="entry name" value="FAR1"/>
    <property type="match status" value="1"/>
</dbReference>
<evidence type="ECO:0000313" key="2">
    <source>
        <dbReference type="EMBL" id="KZV45683.1"/>
    </source>
</evidence>
<evidence type="ECO:0000313" key="3">
    <source>
        <dbReference type="Proteomes" id="UP000250235"/>
    </source>
</evidence>
<feature type="domain" description="FAR1" evidence="1">
    <location>
        <begin position="73"/>
        <end position="127"/>
    </location>
</feature>
<accession>A0A2Z7CGB5</accession>
<organism evidence="2 3">
    <name type="scientific">Dorcoceras hygrometricum</name>
    <dbReference type="NCBI Taxonomy" id="472368"/>
    <lineage>
        <taxon>Eukaryota</taxon>
        <taxon>Viridiplantae</taxon>
        <taxon>Streptophyta</taxon>
        <taxon>Embryophyta</taxon>
        <taxon>Tracheophyta</taxon>
        <taxon>Spermatophyta</taxon>
        <taxon>Magnoliopsida</taxon>
        <taxon>eudicotyledons</taxon>
        <taxon>Gunneridae</taxon>
        <taxon>Pentapetalae</taxon>
        <taxon>asterids</taxon>
        <taxon>lamiids</taxon>
        <taxon>Lamiales</taxon>
        <taxon>Gesneriaceae</taxon>
        <taxon>Didymocarpoideae</taxon>
        <taxon>Trichosporeae</taxon>
        <taxon>Loxocarpinae</taxon>
        <taxon>Dorcoceras</taxon>
    </lineage>
</organism>
<name>A0A2Z7CGB5_9LAMI</name>
<dbReference type="OrthoDB" id="2402896at2759"/>
<dbReference type="PANTHER" id="PTHR46328:SF34">
    <property type="entry name" value="PROTEIN FAR1-RELATED SEQUENCE 5-LIKE"/>
    <property type="match status" value="1"/>
</dbReference>
<sequence>MTITRQPNGKYRVIHFETNHNHIFVTPLTARLLPSQKRISFVEAVQAESASNSVPYGIPKLGMGFDSEDHAYEFYNSYAGRMGFSVRKDYVNRSKIDGAVASRRYTCFREGYRQKDKRGFKVKRPRFISMNQVEVDAPRIERRLIRCQGLTMARHCGVGV</sequence>